<dbReference type="Proteomes" id="UP000198440">
    <property type="component" value="Unassembled WGS sequence"/>
</dbReference>
<dbReference type="Gene3D" id="3.10.560.10">
    <property type="entry name" value="Outer membrane lipoprotein wza domain like"/>
    <property type="match status" value="2"/>
</dbReference>
<dbReference type="InterPro" id="IPR054765">
    <property type="entry name" value="SLBB_dom"/>
</dbReference>
<dbReference type="AlphaFoldDB" id="A0A239LZM4"/>
<evidence type="ECO:0000313" key="2">
    <source>
        <dbReference type="EMBL" id="SNT35730.1"/>
    </source>
</evidence>
<name>A0A239LZM4_9RHOB</name>
<evidence type="ECO:0000259" key="1">
    <source>
        <dbReference type="Pfam" id="PF22461"/>
    </source>
</evidence>
<accession>A0A239LZM4</accession>
<feature type="domain" description="SLBB" evidence="1">
    <location>
        <begin position="168"/>
        <end position="254"/>
    </location>
</feature>
<protein>
    <submittedName>
        <fullName evidence="2">SLBB domain-containing protein</fullName>
    </submittedName>
</protein>
<dbReference type="PANTHER" id="PTHR33619">
    <property type="entry name" value="POLYSACCHARIDE EXPORT PROTEIN GFCE-RELATED"/>
    <property type="match status" value="1"/>
</dbReference>
<organism evidence="2 3">
    <name type="scientific">Antarctobacter heliothermus</name>
    <dbReference type="NCBI Taxonomy" id="74033"/>
    <lineage>
        <taxon>Bacteria</taxon>
        <taxon>Pseudomonadati</taxon>
        <taxon>Pseudomonadota</taxon>
        <taxon>Alphaproteobacteria</taxon>
        <taxon>Rhodobacterales</taxon>
        <taxon>Roseobacteraceae</taxon>
        <taxon>Antarctobacter</taxon>
    </lineage>
</organism>
<feature type="domain" description="SLBB" evidence="1">
    <location>
        <begin position="24"/>
        <end position="102"/>
    </location>
</feature>
<dbReference type="GO" id="GO:0015159">
    <property type="term" value="F:polysaccharide transmembrane transporter activity"/>
    <property type="evidence" value="ECO:0007669"/>
    <property type="project" value="InterPro"/>
</dbReference>
<dbReference type="EMBL" id="FZON01000111">
    <property type="protein sequence ID" value="SNT35730.1"/>
    <property type="molecule type" value="Genomic_DNA"/>
</dbReference>
<evidence type="ECO:0000313" key="3">
    <source>
        <dbReference type="Proteomes" id="UP000198440"/>
    </source>
</evidence>
<dbReference type="RefSeq" id="WP_245823385.1">
    <property type="nucleotide sequence ID" value="NZ_FZON01000111.1"/>
</dbReference>
<dbReference type="PANTHER" id="PTHR33619:SF3">
    <property type="entry name" value="POLYSACCHARIDE EXPORT PROTEIN GFCE-RELATED"/>
    <property type="match status" value="1"/>
</dbReference>
<reference evidence="2 3" key="1">
    <citation type="submission" date="2017-06" db="EMBL/GenBank/DDBJ databases">
        <authorList>
            <person name="Kim H.J."/>
            <person name="Triplett B.A."/>
        </authorList>
    </citation>
    <scope>NUCLEOTIDE SEQUENCE [LARGE SCALE GENOMIC DNA]</scope>
    <source>
        <strain evidence="2 3">DSM 11445</strain>
    </source>
</reference>
<gene>
    <name evidence="2" type="ORF">SAMN04488078_11112</name>
</gene>
<sequence length="281" mass="30980">MFQALVSNQIDPSFSLEVAEFKSKKVAVGGAVKSATLIPITPNNLTLGEALIAAGGLVTRDAEFASIRIYRDGTLYQIPVETFRAQPQLSDKLLVGGDAVYVDTTYDLDRAFEFYKTKIDVISLRSSARSAALQTLNTEITIRRGALNERRELFTTREQLGAEKRDYVYLSGEVTKQNRFALPYGQQATLADVLYNEGGFDNTTGDPTEIYVLRGSNDPAKIGEIVAYHLNAGNAANMILATKFEMRPNDVIFIEEQPITKWGRALQQAFPTLLNSARAAL</sequence>
<dbReference type="Pfam" id="PF22461">
    <property type="entry name" value="SLBB_2"/>
    <property type="match status" value="2"/>
</dbReference>
<dbReference type="InterPro" id="IPR049712">
    <property type="entry name" value="Poly_export"/>
</dbReference>
<proteinExistence type="predicted"/>